<evidence type="ECO:0000313" key="6">
    <source>
        <dbReference type="EMBL" id="GMI46138.1"/>
    </source>
</evidence>
<dbReference type="Proteomes" id="UP001165065">
    <property type="component" value="Unassembled WGS sequence"/>
</dbReference>
<feature type="domain" description="Diacylglycerol glucosyltransferase N-terminal" evidence="5">
    <location>
        <begin position="183"/>
        <end position="271"/>
    </location>
</feature>
<accession>A0A9W7LDM7</accession>
<dbReference type="Pfam" id="PF06925">
    <property type="entry name" value="MGDG_synth"/>
    <property type="match status" value="1"/>
</dbReference>
<dbReference type="InterPro" id="IPR001296">
    <property type="entry name" value="Glyco_trans_1"/>
</dbReference>
<evidence type="ECO:0000259" key="5">
    <source>
        <dbReference type="Pfam" id="PF06925"/>
    </source>
</evidence>
<dbReference type="SUPFAM" id="SSF53756">
    <property type="entry name" value="UDP-Glycosyltransferase/glycogen phosphorylase"/>
    <property type="match status" value="1"/>
</dbReference>
<dbReference type="EMBL" id="BRYA01000283">
    <property type="protein sequence ID" value="GMI46138.1"/>
    <property type="molecule type" value="Genomic_DNA"/>
</dbReference>
<keyword evidence="3" id="KW-0808">Transferase</keyword>
<evidence type="ECO:0000256" key="2">
    <source>
        <dbReference type="ARBA" id="ARBA00022676"/>
    </source>
</evidence>
<dbReference type="OrthoDB" id="200404at2759"/>
<dbReference type="GO" id="GO:0016020">
    <property type="term" value="C:membrane"/>
    <property type="evidence" value="ECO:0007669"/>
    <property type="project" value="GOC"/>
</dbReference>
<reference evidence="7" key="1">
    <citation type="journal article" date="2023" name="Commun. Biol.">
        <title>Genome analysis of Parmales, the sister group of diatoms, reveals the evolutionary specialization of diatoms from phago-mixotrophs to photoautotrophs.</title>
        <authorList>
            <person name="Ban H."/>
            <person name="Sato S."/>
            <person name="Yoshikawa S."/>
            <person name="Yamada K."/>
            <person name="Nakamura Y."/>
            <person name="Ichinomiya M."/>
            <person name="Sato N."/>
            <person name="Blanc-Mathieu R."/>
            <person name="Endo H."/>
            <person name="Kuwata A."/>
            <person name="Ogata H."/>
        </authorList>
    </citation>
    <scope>NUCLEOTIDE SEQUENCE [LARGE SCALE GENOMIC DNA]</scope>
</reference>
<evidence type="ECO:0000256" key="1">
    <source>
        <dbReference type="ARBA" id="ARBA00006962"/>
    </source>
</evidence>
<name>A0A9W7LDM7_9STRA</name>
<dbReference type="Pfam" id="PF00534">
    <property type="entry name" value="Glycos_transf_1"/>
    <property type="match status" value="1"/>
</dbReference>
<proteinExistence type="inferred from homology"/>
<evidence type="ECO:0008006" key="8">
    <source>
        <dbReference type="Google" id="ProtNLM"/>
    </source>
</evidence>
<dbReference type="PANTHER" id="PTHR43025:SF3">
    <property type="entry name" value="MONOGALACTOSYLDIACYLGLYCEROL SYNTHASE 1, CHLOROPLASTIC"/>
    <property type="match status" value="1"/>
</dbReference>
<sequence>MMYNPSQLQYSLVLLFFFLSSDTLSFLLFQTRHRSPTPFNNKFSSPSCISSTVLSAKKIQFLISDTGGGHRASALSLSSSISKLNPEVICDVVDVYTTYGNVFPFKDYPELYKFMTSFADGILWRWFYEGGETELGILTNRILTEIFCRDSFKECLSRVGYNRSPSVKDGPEDYVIPPCGGSRADMVVSVHPLTQDLPLKLCSELDSSDGHRTPFVTVCTDLGSASRSWFHQGADCIVVPTKVLEDKAKLVCRQGAAGHDGGRVKRIGLPIRPEFMPTKTKAEYKADAGVDEGKPMVLVVGGGDGMGGIVETAKAVVAAAKRDGGTVVVVCGSNKEAKGNLEAEYGASGGVKVLGYTTEMATYMNAADVLVTKGGPGTIAEAACVGVATVISSFLPGQEEGNVDFVSDGGWGGFIDNNEGIGEEVGRLLRDDGERKRRGEKAKKMGRGEASDEIAKLLLDMLPA</sequence>
<dbReference type="Gene3D" id="3.40.50.2000">
    <property type="entry name" value="Glycogen Phosphorylase B"/>
    <property type="match status" value="1"/>
</dbReference>
<dbReference type="InterPro" id="IPR009695">
    <property type="entry name" value="Diacylglyc_glucosyltr_N"/>
</dbReference>
<organism evidence="6 7">
    <name type="scientific">Triparma columacea</name>
    <dbReference type="NCBI Taxonomy" id="722753"/>
    <lineage>
        <taxon>Eukaryota</taxon>
        <taxon>Sar</taxon>
        <taxon>Stramenopiles</taxon>
        <taxon>Ochrophyta</taxon>
        <taxon>Bolidophyceae</taxon>
        <taxon>Parmales</taxon>
        <taxon>Triparmaceae</taxon>
        <taxon>Triparma</taxon>
    </lineage>
</organism>
<keyword evidence="2" id="KW-0328">Glycosyltransferase</keyword>
<feature type="domain" description="Glycosyl transferase family 1" evidence="4">
    <location>
        <begin position="282"/>
        <end position="445"/>
    </location>
</feature>
<protein>
    <recommendedName>
        <fullName evidence="8">Monogalactosyldiacylglycerol synthase</fullName>
    </recommendedName>
</protein>
<evidence type="ECO:0000256" key="3">
    <source>
        <dbReference type="ARBA" id="ARBA00022679"/>
    </source>
</evidence>
<dbReference type="GO" id="GO:0009247">
    <property type="term" value="P:glycolipid biosynthetic process"/>
    <property type="evidence" value="ECO:0007669"/>
    <property type="project" value="InterPro"/>
</dbReference>
<evidence type="ECO:0000313" key="7">
    <source>
        <dbReference type="Proteomes" id="UP001165065"/>
    </source>
</evidence>
<comment type="caution">
    <text evidence="6">The sequence shown here is derived from an EMBL/GenBank/DDBJ whole genome shotgun (WGS) entry which is preliminary data.</text>
</comment>
<gene>
    <name evidence="6" type="ORF">TrCOL_g5971</name>
</gene>
<keyword evidence="7" id="KW-1185">Reference proteome</keyword>
<dbReference type="PANTHER" id="PTHR43025">
    <property type="entry name" value="MONOGALACTOSYLDIACYLGLYCEROL SYNTHASE"/>
    <property type="match status" value="1"/>
</dbReference>
<dbReference type="GO" id="GO:0016758">
    <property type="term" value="F:hexosyltransferase activity"/>
    <property type="evidence" value="ECO:0007669"/>
    <property type="project" value="InterPro"/>
</dbReference>
<dbReference type="InterPro" id="IPR050519">
    <property type="entry name" value="Glycosyltransf_28_UgtP"/>
</dbReference>
<comment type="similarity">
    <text evidence="1">Belongs to the glycosyltransferase 28 family.</text>
</comment>
<dbReference type="AlphaFoldDB" id="A0A9W7LDM7"/>
<evidence type="ECO:0000259" key="4">
    <source>
        <dbReference type="Pfam" id="PF00534"/>
    </source>
</evidence>